<evidence type="ECO:0000313" key="3">
    <source>
        <dbReference type="Ensembl" id="ENSMMUP00000077792.1"/>
    </source>
</evidence>
<dbReference type="Ensembl" id="ENSMMUT00000102170.1">
    <property type="protein sequence ID" value="ENSMMUP00000077792.1"/>
    <property type="gene ID" value="ENSMMUG00000058069.1"/>
</dbReference>
<dbReference type="InterPro" id="IPR043636">
    <property type="entry name" value="L1_RRM_dom"/>
</dbReference>
<sequence>MLRAAREKGRVTHKGKPIRLTADLSAETLQARREWGPIFNILKGKNFQPRISYPAKLSFISEGDIKILYREANAERFCHHQACLKRVLEGSTKHGKEQPAPATANTCQIVKTIDARKKLHQLMGKITS</sequence>
<dbReference type="InParanoid" id="A0A5F8ALG1"/>
<dbReference type="AlphaFoldDB" id="A0A5F8ALG1"/>
<name>A0A5F8ALG1_MACMU</name>
<feature type="domain" description="L1 transposable element dsRBD-like" evidence="2">
    <location>
        <begin position="26"/>
        <end position="88"/>
    </location>
</feature>
<reference evidence="4" key="1">
    <citation type="journal article" date="2007" name="Science">
        <title>Evolutionary and biomedical insights from the rhesus macaque genome.</title>
        <authorList>
            <person name="Gibbs R.A."/>
            <person name="Rogers J."/>
            <person name="Katze M.G."/>
            <person name="Bumgarner R."/>
            <person name="Weinstock G.M."/>
            <person name="Mardis E.R."/>
            <person name="Remington K.A."/>
            <person name="Strausberg R.L."/>
            <person name="Venter J.C."/>
            <person name="Wilson R.K."/>
            <person name="Batzer M.A."/>
            <person name="Bustamante C.D."/>
            <person name="Eichler E.E."/>
            <person name="Hahn M.W."/>
            <person name="Hardison R.C."/>
            <person name="Makova K.D."/>
            <person name="Miller W."/>
            <person name="Milosavljevic A."/>
            <person name="Palermo R.E."/>
            <person name="Siepel A."/>
            <person name="Sikela J.M."/>
            <person name="Attaway T."/>
            <person name="Bell S."/>
            <person name="Bernard K.E."/>
            <person name="Buhay C.J."/>
            <person name="Chandrabose M.N."/>
            <person name="Dao M."/>
            <person name="Davis C."/>
            <person name="Delehaunty K.D."/>
            <person name="Ding Y."/>
            <person name="Dinh H.H."/>
            <person name="Dugan-Rocha S."/>
            <person name="Fulton L.A."/>
            <person name="Gabisi R.A."/>
            <person name="Garner T.T."/>
            <person name="Godfrey J."/>
            <person name="Hawes A.C."/>
            <person name="Hernandez J."/>
            <person name="Hines S."/>
            <person name="Holder M."/>
            <person name="Hume J."/>
            <person name="Jhangiani S.N."/>
            <person name="Joshi V."/>
            <person name="Khan Z.M."/>
            <person name="Kirkness E.F."/>
            <person name="Cree A."/>
            <person name="Fowler R.G."/>
            <person name="Lee S."/>
            <person name="Lewis L.R."/>
            <person name="Li Z."/>
            <person name="Liu Y.-S."/>
            <person name="Moore S.M."/>
            <person name="Muzny D."/>
            <person name="Nazareth L.V."/>
            <person name="Ngo D.N."/>
            <person name="Okwuonu G.O."/>
            <person name="Pai G."/>
            <person name="Parker D."/>
            <person name="Paul H.A."/>
            <person name="Pfannkoch C."/>
            <person name="Pohl C.S."/>
            <person name="Rogers Y.-H.C."/>
            <person name="Ruiz S.J."/>
            <person name="Sabo A."/>
            <person name="Santibanez J."/>
            <person name="Schneider B.W."/>
            <person name="Smith S.M."/>
            <person name="Sodergren E."/>
            <person name="Svatek A.F."/>
            <person name="Utterback T.R."/>
            <person name="Vattathil S."/>
            <person name="Warren W."/>
            <person name="White C.S."/>
            <person name="Chinwalla A.T."/>
            <person name="Feng Y."/>
            <person name="Halpern A.L."/>
            <person name="Hillier L.W."/>
            <person name="Huang X."/>
            <person name="Minx P."/>
            <person name="Nelson J.O."/>
            <person name="Pepin K.H."/>
            <person name="Qin X."/>
            <person name="Sutton G.G."/>
            <person name="Venter E."/>
            <person name="Walenz B.P."/>
            <person name="Wallis J.W."/>
            <person name="Worley K.C."/>
            <person name="Yang S.-P."/>
            <person name="Jones S.M."/>
            <person name="Marra M.A."/>
            <person name="Rocchi M."/>
            <person name="Schein J.E."/>
            <person name="Baertsch R."/>
            <person name="Clarke L."/>
            <person name="Csuros M."/>
            <person name="Glasscock J."/>
            <person name="Harris R.A."/>
            <person name="Havlak P."/>
            <person name="Jackson A.R."/>
            <person name="Jiang H."/>
            <person name="Liu Y."/>
            <person name="Messina D.N."/>
            <person name="Shen Y."/>
            <person name="Song H.X.-Z."/>
            <person name="Wylie T."/>
            <person name="Zhang L."/>
            <person name="Birney E."/>
            <person name="Han K."/>
            <person name="Konkel M.K."/>
            <person name="Lee J."/>
            <person name="Smit A.F.A."/>
            <person name="Ullmer B."/>
            <person name="Wang H."/>
            <person name="Xing J."/>
            <person name="Burhans R."/>
            <person name="Cheng Z."/>
            <person name="Karro J.E."/>
            <person name="Ma J."/>
            <person name="Raney B."/>
            <person name="She X."/>
            <person name="Cox M.J."/>
            <person name="Demuth J.P."/>
            <person name="Dumas L.J."/>
            <person name="Han S.-G."/>
            <person name="Hopkins J."/>
            <person name="Karimpour-Fard A."/>
            <person name="Kim Y.H."/>
            <person name="Pollack J.R."/>
            <person name="Vinar T."/>
            <person name="Addo-Quaye C."/>
            <person name="Degenhardt J."/>
            <person name="Denby A."/>
            <person name="Hubisz M.J."/>
            <person name="Indap A."/>
            <person name="Kosiol C."/>
            <person name="Lahn B.T."/>
            <person name="Lawson H.A."/>
            <person name="Marklein A."/>
            <person name="Nielsen R."/>
            <person name="Vallender E.J."/>
            <person name="Clark A.G."/>
            <person name="Ferguson B."/>
            <person name="Hernandez R.D."/>
            <person name="Hirani K."/>
            <person name="Kehrer-Sawatzki H."/>
            <person name="Kolb J."/>
            <person name="Patil S."/>
            <person name="Pu L.-L."/>
            <person name="Ren Y."/>
            <person name="Smith D.G."/>
            <person name="Wheeler D.A."/>
            <person name="Schenck I."/>
            <person name="Ball E.V."/>
            <person name="Chen R."/>
            <person name="Cooper D.N."/>
            <person name="Giardine B."/>
            <person name="Hsu F."/>
            <person name="Kent W.J."/>
            <person name="Lesk A."/>
            <person name="Nelson D.L."/>
            <person name="O'brien W.E."/>
            <person name="Pruefer K."/>
            <person name="Stenson P.D."/>
            <person name="Wallace J.C."/>
            <person name="Ke H."/>
            <person name="Liu X.-M."/>
            <person name="Wang P."/>
            <person name="Xiang A.P."/>
            <person name="Yang F."/>
            <person name="Barber G.P."/>
            <person name="Haussler D."/>
            <person name="Karolchik D."/>
            <person name="Kern A.D."/>
            <person name="Kuhn R.M."/>
            <person name="Smith K.E."/>
            <person name="Zwieg A.S."/>
        </authorList>
    </citation>
    <scope>NUCLEOTIDE SEQUENCE [LARGE SCALE GENOMIC DNA]</scope>
    <source>
        <strain evidence="4">17573</strain>
    </source>
</reference>
<dbReference type="InterPro" id="IPR042566">
    <property type="entry name" value="L1_C"/>
</dbReference>
<reference evidence="3" key="3">
    <citation type="submission" date="2025-08" db="UniProtKB">
        <authorList>
            <consortium name="Ensembl"/>
        </authorList>
    </citation>
    <scope>IDENTIFICATION</scope>
    <source>
        <strain evidence="3">17573</strain>
    </source>
</reference>
<accession>A0A5F8ALG1</accession>
<protein>
    <submittedName>
        <fullName evidence="3">Uncharacterized protein</fullName>
    </submittedName>
</protein>
<dbReference type="STRING" id="9544.ENSMMUP00000077792"/>
<evidence type="ECO:0000313" key="4">
    <source>
        <dbReference type="Proteomes" id="UP000006718"/>
    </source>
</evidence>
<dbReference type="Pfam" id="PF17490">
    <property type="entry name" value="Tnp_22_dsRBD"/>
    <property type="match status" value="1"/>
</dbReference>
<reference evidence="3" key="4">
    <citation type="submission" date="2025-09" db="UniProtKB">
        <authorList>
            <consortium name="Ensembl"/>
        </authorList>
    </citation>
    <scope>IDENTIFICATION</scope>
    <source>
        <strain evidence="3">17573</strain>
    </source>
</reference>
<dbReference type="SMR" id="A0A5F8ALG1"/>
<dbReference type="VEuPathDB" id="HostDB:ENSMMUG00000058069"/>
<evidence type="ECO:0000259" key="1">
    <source>
        <dbReference type="Pfam" id="PF02994"/>
    </source>
</evidence>
<reference evidence="3" key="2">
    <citation type="submission" date="2019-01" db="EMBL/GenBank/DDBJ databases">
        <authorList>
            <person name="Graves T."/>
            <person name="Eichler E.E."/>
            <person name="Wilson R.K."/>
        </authorList>
    </citation>
    <scope>NUCLEOTIDE SEQUENCE [LARGE SCALE GENOMIC DNA]</scope>
    <source>
        <strain evidence="3">17573</strain>
    </source>
</reference>
<dbReference type="Proteomes" id="UP000006718">
    <property type="component" value="Chromosome 4"/>
</dbReference>
<dbReference type="GeneTree" id="ENSGT01150000286955"/>
<keyword evidence="4" id="KW-1185">Reference proteome</keyword>
<organism evidence="3 4">
    <name type="scientific">Macaca mulatta</name>
    <name type="common">Rhesus macaque</name>
    <dbReference type="NCBI Taxonomy" id="9544"/>
    <lineage>
        <taxon>Eukaryota</taxon>
        <taxon>Metazoa</taxon>
        <taxon>Chordata</taxon>
        <taxon>Craniata</taxon>
        <taxon>Vertebrata</taxon>
        <taxon>Euteleostomi</taxon>
        <taxon>Mammalia</taxon>
        <taxon>Eutheria</taxon>
        <taxon>Euarchontoglires</taxon>
        <taxon>Primates</taxon>
        <taxon>Haplorrhini</taxon>
        <taxon>Catarrhini</taxon>
        <taxon>Cercopithecidae</taxon>
        <taxon>Cercopithecinae</taxon>
        <taxon>Macaca</taxon>
    </lineage>
</organism>
<feature type="domain" description="L1 transposable element RRM" evidence="1">
    <location>
        <begin position="1"/>
        <end position="23"/>
    </location>
</feature>
<dbReference type="Pfam" id="PF02994">
    <property type="entry name" value="Transposase_22"/>
    <property type="match status" value="1"/>
</dbReference>
<dbReference type="Gene3D" id="3.30.250.20">
    <property type="entry name" value="L1 transposable element, C-terminal domain"/>
    <property type="match status" value="1"/>
</dbReference>
<dbReference type="InterPro" id="IPR035300">
    <property type="entry name" value="L1_dsRBD"/>
</dbReference>
<evidence type="ECO:0000259" key="2">
    <source>
        <dbReference type="Pfam" id="PF17490"/>
    </source>
</evidence>
<proteinExistence type="predicted"/>
<dbReference type="InterPro" id="IPR004244">
    <property type="entry name" value="Transposase_22"/>
</dbReference>
<dbReference type="PANTHER" id="PTHR11505">
    <property type="entry name" value="L1 TRANSPOSABLE ELEMENT-RELATED"/>
    <property type="match status" value="1"/>
</dbReference>